<evidence type="ECO:0000313" key="3">
    <source>
        <dbReference type="Proteomes" id="UP000030764"/>
    </source>
</evidence>
<dbReference type="EMBL" id="KL363300">
    <property type="protein sequence ID" value="KFD48220.1"/>
    <property type="molecule type" value="Genomic_DNA"/>
</dbReference>
<evidence type="ECO:0000256" key="1">
    <source>
        <dbReference type="SAM" id="MobiDB-lite"/>
    </source>
</evidence>
<sequence length="163" mass="18055">MPYMSPPGAARQQMPNGAPQRRCTNSACRARISARTGTWFPKPVELTEGHRPYPGLERQDEHLNECNSGQGGTEDQEQRTEMNNGNTGGLDSGTAVNWNRHLRAVAAQAVGEVSHPIGGPSNTVDLDETLFCPRKYNRGRHYGRRQWVFGGTCRETGESFLEL</sequence>
<organism evidence="2 3">
    <name type="scientific">Trichuris suis</name>
    <name type="common">pig whipworm</name>
    <dbReference type="NCBI Taxonomy" id="68888"/>
    <lineage>
        <taxon>Eukaryota</taxon>
        <taxon>Metazoa</taxon>
        <taxon>Ecdysozoa</taxon>
        <taxon>Nematoda</taxon>
        <taxon>Enoplea</taxon>
        <taxon>Dorylaimia</taxon>
        <taxon>Trichinellida</taxon>
        <taxon>Trichuridae</taxon>
        <taxon>Trichuris</taxon>
    </lineage>
</organism>
<name>A0A085LTC4_9BILA</name>
<reference evidence="2 3" key="1">
    <citation type="journal article" date="2014" name="Nat. Genet.">
        <title>Genome and transcriptome of the porcine whipworm Trichuris suis.</title>
        <authorList>
            <person name="Jex A.R."/>
            <person name="Nejsum P."/>
            <person name="Schwarz E.M."/>
            <person name="Hu L."/>
            <person name="Young N.D."/>
            <person name="Hall R.S."/>
            <person name="Korhonen P.K."/>
            <person name="Liao S."/>
            <person name="Thamsborg S."/>
            <person name="Xia J."/>
            <person name="Xu P."/>
            <person name="Wang S."/>
            <person name="Scheerlinck J.P."/>
            <person name="Hofmann A."/>
            <person name="Sternberg P.W."/>
            <person name="Wang J."/>
            <person name="Gasser R.B."/>
        </authorList>
    </citation>
    <scope>NUCLEOTIDE SEQUENCE [LARGE SCALE GENOMIC DNA]</scope>
    <source>
        <strain evidence="2">DCEP-RM93M</strain>
    </source>
</reference>
<feature type="non-terminal residue" evidence="2">
    <location>
        <position position="163"/>
    </location>
</feature>
<protein>
    <submittedName>
        <fullName evidence="2">Uncharacterized protein</fullName>
    </submittedName>
</protein>
<feature type="compositionally biased region" description="Basic and acidic residues" evidence="1">
    <location>
        <begin position="45"/>
        <end position="64"/>
    </location>
</feature>
<evidence type="ECO:0000313" key="2">
    <source>
        <dbReference type="EMBL" id="KFD48220.1"/>
    </source>
</evidence>
<dbReference type="AlphaFoldDB" id="A0A085LTC4"/>
<keyword evidence="3" id="KW-1185">Reference proteome</keyword>
<accession>A0A085LTC4</accession>
<gene>
    <name evidence="2" type="ORF">M513_10934</name>
</gene>
<feature type="region of interest" description="Disordered" evidence="1">
    <location>
        <begin position="43"/>
        <end position="94"/>
    </location>
</feature>
<feature type="region of interest" description="Disordered" evidence="1">
    <location>
        <begin position="1"/>
        <end position="22"/>
    </location>
</feature>
<dbReference type="Proteomes" id="UP000030764">
    <property type="component" value="Unassembled WGS sequence"/>
</dbReference>
<proteinExistence type="predicted"/>